<feature type="domain" description="Nitroreductase" evidence="3">
    <location>
        <begin position="34"/>
        <end position="86"/>
    </location>
</feature>
<keyword evidence="2" id="KW-0560">Oxidoreductase</keyword>
<dbReference type="SUPFAM" id="SSF55469">
    <property type="entry name" value="FMN-dependent nitroreductase-like"/>
    <property type="match status" value="1"/>
</dbReference>
<dbReference type="PANTHER" id="PTHR43673:SF10">
    <property type="entry name" value="NADH DEHYDROGENASE_NAD(P)H NITROREDUCTASE XCC3605-RELATED"/>
    <property type="match status" value="1"/>
</dbReference>
<dbReference type="InterPro" id="IPR000415">
    <property type="entry name" value="Nitroreductase-like"/>
</dbReference>
<dbReference type="Proteomes" id="UP001165586">
    <property type="component" value="Unassembled WGS sequence"/>
</dbReference>
<dbReference type="PANTHER" id="PTHR43673">
    <property type="entry name" value="NAD(P)H NITROREDUCTASE YDGI-RELATED"/>
    <property type="match status" value="1"/>
</dbReference>
<evidence type="ECO:0000259" key="3">
    <source>
        <dbReference type="Pfam" id="PF00881"/>
    </source>
</evidence>
<evidence type="ECO:0000256" key="2">
    <source>
        <dbReference type="ARBA" id="ARBA00023002"/>
    </source>
</evidence>
<accession>A0ABT2H6C8</accession>
<dbReference type="InterPro" id="IPR029479">
    <property type="entry name" value="Nitroreductase"/>
</dbReference>
<dbReference type="RefSeq" id="WP_259540403.1">
    <property type="nucleotide sequence ID" value="NZ_JANLCJ010000006.1"/>
</dbReference>
<dbReference type="EMBL" id="JANLCJ010000006">
    <property type="protein sequence ID" value="MCS5735479.1"/>
    <property type="molecule type" value="Genomic_DNA"/>
</dbReference>
<evidence type="ECO:0000313" key="4">
    <source>
        <dbReference type="EMBL" id="MCS5735479.1"/>
    </source>
</evidence>
<feature type="domain" description="Nitroreductase" evidence="3">
    <location>
        <begin position="95"/>
        <end position="175"/>
    </location>
</feature>
<comment type="similarity">
    <text evidence="1">Belongs to the nitroreductase family.</text>
</comment>
<proteinExistence type="inferred from homology"/>
<sequence>MTITADPRTFDAPVSRGSFDRSAETSAPIHPVLADRWSPRSFDAAAPIDETALTAALEAARWSPSAANSQPARFIVARRGTEAFDKVAATLMGFNSVWATSAAVLVVGVVATTGADGKPLRWAEYDLGQAMAHLSVQAHHDGLHVHQMGGFDVAAIAQAFDLDDTLTPVTVAAIGTLASPDALPDEILRTRESAPRTRLPLAELLLANE</sequence>
<name>A0ABT2H6C8_9MICO</name>
<gene>
    <name evidence="4" type="ORF">N1032_17170</name>
</gene>
<dbReference type="Gene3D" id="3.40.109.10">
    <property type="entry name" value="NADH Oxidase"/>
    <property type="match status" value="1"/>
</dbReference>
<dbReference type="Pfam" id="PF00881">
    <property type="entry name" value="Nitroreductase"/>
    <property type="match status" value="2"/>
</dbReference>
<reference evidence="4" key="1">
    <citation type="submission" date="2022-08" db="EMBL/GenBank/DDBJ databases">
        <authorList>
            <person name="Deng Y."/>
            <person name="Han X.-F."/>
            <person name="Zhang Y.-Q."/>
        </authorList>
    </citation>
    <scope>NUCLEOTIDE SEQUENCE</scope>
    <source>
        <strain evidence="4">CPCC 203386</strain>
    </source>
</reference>
<evidence type="ECO:0000256" key="1">
    <source>
        <dbReference type="ARBA" id="ARBA00007118"/>
    </source>
</evidence>
<organism evidence="4 5">
    <name type="scientific">Herbiconiux daphne</name>
    <dbReference type="NCBI Taxonomy" id="2970914"/>
    <lineage>
        <taxon>Bacteria</taxon>
        <taxon>Bacillati</taxon>
        <taxon>Actinomycetota</taxon>
        <taxon>Actinomycetes</taxon>
        <taxon>Micrococcales</taxon>
        <taxon>Microbacteriaceae</taxon>
        <taxon>Herbiconiux</taxon>
    </lineage>
</organism>
<protein>
    <submittedName>
        <fullName evidence="4">Nitroreductase family protein</fullName>
    </submittedName>
</protein>
<keyword evidence="5" id="KW-1185">Reference proteome</keyword>
<comment type="caution">
    <text evidence="4">The sequence shown here is derived from an EMBL/GenBank/DDBJ whole genome shotgun (WGS) entry which is preliminary data.</text>
</comment>
<evidence type="ECO:0000313" key="5">
    <source>
        <dbReference type="Proteomes" id="UP001165586"/>
    </source>
</evidence>